<name>A0A5E7I3S6_PSEFL</name>
<proteinExistence type="predicted"/>
<protein>
    <recommendedName>
        <fullName evidence="1">YubB ferredoxin-like domain-containing protein</fullName>
    </recommendedName>
</protein>
<dbReference type="Proteomes" id="UP000326067">
    <property type="component" value="Unassembled WGS sequence"/>
</dbReference>
<dbReference type="InterPro" id="IPR041329">
    <property type="entry name" value="YubB_C"/>
</dbReference>
<reference evidence="2 3" key="1">
    <citation type="submission" date="2019-09" db="EMBL/GenBank/DDBJ databases">
        <authorList>
            <person name="Chandra G."/>
            <person name="Truman W A."/>
        </authorList>
    </citation>
    <scope>NUCLEOTIDE SEQUENCE [LARGE SCALE GENOMIC DNA]</scope>
    <source>
        <strain evidence="2">PS847</strain>
    </source>
</reference>
<evidence type="ECO:0000259" key="1">
    <source>
        <dbReference type="Pfam" id="PF18406"/>
    </source>
</evidence>
<gene>
    <name evidence="2" type="ORF">PS847_01276</name>
</gene>
<dbReference type="CDD" id="cd00084">
    <property type="entry name" value="HMG-box_SF"/>
    <property type="match status" value="1"/>
</dbReference>
<dbReference type="AlphaFoldDB" id="A0A5E7I3S6"/>
<accession>A0A5E7I3S6</accession>
<dbReference type="RefSeq" id="WP_150635507.1">
    <property type="nucleotide sequence ID" value="NZ_CABVIC010000001.1"/>
</dbReference>
<dbReference type="Pfam" id="PF18406">
    <property type="entry name" value="DUF1281_C"/>
    <property type="match status" value="1"/>
</dbReference>
<sequence>MPNHVTNKVRAPAHVLKSLINESGKIDFNTILPFRGAFPWDSISGRAETAAEAITAQPLHDHPLIAGLERRNRTEADVLQLSEECFEQFIQMLRNKRSSGHFHSLDFARDAWGTKWNAYDQVIELDAGEFSFDTAWSCPIPVLTELSKLHPDDEIVVRYADEDLGSNCGTVHFKAGEVVSSEVAGRWNEMSDEQRKHWTAWARDLKGWQEDEEDAE</sequence>
<organism evidence="2 3">
    <name type="scientific">Pseudomonas fluorescens</name>
    <dbReference type="NCBI Taxonomy" id="294"/>
    <lineage>
        <taxon>Bacteria</taxon>
        <taxon>Pseudomonadati</taxon>
        <taxon>Pseudomonadota</taxon>
        <taxon>Gammaproteobacteria</taxon>
        <taxon>Pseudomonadales</taxon>
        <taxon>Pseudomonadaceae</taxon>
        <taxon>Pseudomonas</taxon>
    </lineage>
</organism>
<dbReference type="EMBL" id="CABVIC010000001">
    <property type="protein sequence ID" value="VVO70436.1"/>
    <property type="molecule type" value="Genomic_DNA"/>
</dbReference>
<evidence type="ECO:0000313" key="3">
    <source>
        <dbReference type="Proteomes" id="UP000326067"/>
    </source>
</evidence>
<feature type="domain" description="YubB ferredoxin-like" evidence="1">
    <location>
        <begin position="115"/>
        <end position="189"/>
    </location>
</feature>
<evidence type="ECO:0000313" key="2">
    <source>
        <dbReference type="EMBL" id="VVO70436.1"/>
    </source>
</evidence>